<gene>
    <name evidence="1" type="ORF">HINF_LOCUS524</name>
</gene>
<comment type="caution">
    <text evidence="1">The sequence shown here is derived from an EMBL/GenBank/DDBJ whole genome shotgun (WGS) entry which is preliminary data.</text>
</comment>
<proteinExistence type="predicted"/>
<evidence type="ECO:0000313" key="1">
    <source>
        <dbReference type="EMBL" id="CAL5970584.1"/>
    </source>
</evidence>
<dbReference type="Proteomes" id="UP001642409">
    <property type="component" value="Unassembled WGS sequence"/>
</dbReference>
<reference evidence="1 2" key="1">
    <citation type="submission" date="2024-07" db="EMBL/GenBank/DDBJ databases">
        <authorList>
            <person name="Akdeniz Z."/>
        </authorList>
    </citation>
    <scope>NUCLEOTIDE SEQUENCE [LARGE SCALE GENOMIC DNA]</scope>
</reference>
<accession>A0ABP1GLT3</accession>
<sequence length="154" mass="18232">MNCANCKGPCKMYRMYAKWWWRCEDSKCNSRFSILKYTIFYQRRFDIRLIPYMAVQCTSKNTVEQTRRGTKLDKVAIFKIFPEMRRNVLRNLNDIQLGGPGTIVEIDALQDTSIIQGAYVRQCKYGFSVLFNVVQVTADLRQWGKTEARQHYYL</sequence>
<name>A0ABP1GLT3_9EUKA</name>
<dbReference type="EMBL" id="CAXDID020000001">
    <property type="protein sequence ID" value="CAL5970584.1"/>
    <property type="molecule type" value="Genomic_DNA"/>
</dbReference>
<organism evidence="1 2">
    <name type="scientific">Hexamita inflata</name>
    <dbReference type="NCBI Taxonomy" id="28002"/>
    <lineage>
        <taxon>Eukaryota</taxon>
        <taxon>Metamonada</taxon>
        <taxon>Diplomonadida</taxon>
        <taxon>Hexamitidae</taxon>
        <taxon>Hexamitinae</taxon>
        <taxon>Hexamita</taxon>
    </lineage>
</organism>
<evidence type="ECO:0000313" key="2">
    <source>
        <dbReference type="Proteomes" id="UP001642409"/>
    </source>
</evidence>
<protein>
    <submittedName>
        <fullName evidence="1">Hypothetical_protein</fullName>
    </submittedName>
</protein>
<keyword evidence="2" id="KW-1185">Reference proteome</keyword>